<reference evidence="2" key="1">
    <citation type="submission" date="2020-06" db="EMBL/GenBank/DDBJ databases">
        <authorList>
            <consortium name="Plant Systems Biology data submission"/>
        </authorList>
    </citation>
    <scope>NUCLEOTIDE SEQUENCE</scope>
    <source>
        <strain evidence="2">D6</strain>
    </source>
</reference>
<evidence type="ECO:0000313" key="3">
    <source>
        <dbReference type="Proteomes" id="UP001153069"/>
    </source>
</evidence>
<sequence>MVAEVNRHCVISGKKEQPNNWNVSRLKKWLTDNPIVKEEDVKFLQSEENAIHAAARSMVQQQGSGTGDGEKKSKQQPFEHRDFLRMFAAACTDKVKKALKLAGTVMDRQRLDVRNRHDAPDNFYEELHSVYHDDVFAAEIPSMPDLHEDFLVEDLILASEVTPCSVEYIKSKWTFRKSKLSSLVARYEKSGAGEGQIHHDVEELLQDEEDESSSHDDEGEASGKEPEKMPSKKLVVATY</sequence>
<name>A0A9N8HRZ6_9STRA</name>
<dbReference type="AlphaFoldDB" id="A0A9N8HRZ6"/>
<accession>A0A9N8HRZ6</accession>
<keyword evidence="3" id="KW-1185">Reference proteome</keyword>
<comment type="caution">
    <text evidence="2">The sequence shown here is derived from an EMBL/GenBank/DDBJ whole genome shotgun (WGS) entry which is preliminary data.</text>
</comment>
<gene>
    <name evidence="2" type="ORF">SEMRO_1646_G288290.1</name>
</gene>
<proteinExistence type="predicted"/>
<dbReference type="EMBL" id="CAICTM010001644">
    <property type="protein sequence ID" value="CAB9525218.1"/>
    <property type="molecule type" value="Genomic_DNA"/>
</dbReference>
<organism evidence="2 3">
    <name type="scientific">Seminavis robusta</name>
    <dbReference type="NCBI Taxonomy" id="568900"/>
    <lineage>
        <taxon>Eukaryota</taxon>
        <taxon>Sar</taxon>
        <taxon>Stramenopiles</taxon>
        <taxon>Ochrophyta</taxon>
        <taxon>Bacillariophyta</taxon>
        <taxon>Bacillariophyceae</taxon>
        <taxon>Bacillariophycidae</taxon>
        <taxon>Naviculales</taxon>
        <taxon>Naviculaceae</taxon>
        <taxon>Seminavis</taxon>
    </lineage>
</organism>
<feature type="compositionally biased region" description="Basic and acidic residues" evidence="1">
    <location>
        <begin position="212"/>
        <end position="230"/>
    </location>
</feature>
<evidence type="ECO:0000256" key="1">
    <source>
        <dbReference type="SAM" id="MobiDB-lite"/>
    </source>
</evidence>
<protein>
    <submittedName>
        <fullName evidence="2">Uncharacterized protein</fullName>
    </submittedName>
</protein>
<feature type="region of interest" description="Disordered" evidence="1">
    <location>
        <begin position="195"/>
        <end position="239"/>
    </location>
</feature>
<evidence type="ECO:0000313" key="2">
    <source>
        <dbReference type="EMBL" id="CAB9525218.1"/>
    </source>
</evidence>
<dbReference type="Proteomes" id="UP001153069">
    <property type="component" value="Unassembled WGS sequence"/>
</dbReference>